<evidence type="ECO:0000313" key="3">
    <source>
        <dbReference type="EMBL" id="BAE51439.1"/>
    </source>
</evidence>
<dbReference type="KEGG" id="mag:amb2635"/>
<dbReference type="Proteomes" id="UP000007058">
    <property type="component" value="Chromosome"/>
</dbReference>
<dbReference type="SMART" id="SM00448">
    <property type="entry name" value="REC"/>
    <property type="match status" value="1"/>
</dbReference>
<dbReference type="InterPro" id="IPR001789">
    <property type="entry name" value="Sig_transdc_resp-reg_receiver"/>
</dbReference>
<dbReference type="AlphaFoldDB" id="Q2W3Y6"/>
<dbReference type="InterPro" id="IPR052048">
    <property type="entry name" value="ST_Response_Regulator"/>
</dbReference>
<feature type="domain" description="Response regulatory" evidence="2">
    <location>
        <begin position="4"/>
        <end position="119"/>
    </location>
</feature>
<dbReference type="PROSITE" id="PS50110">
    <property type="entry name" value="RESPONSE_REGULATORY"/>
    <property type="match status" value="1"/>
</dbReference>
<keyword evidence="1" id="KW-0597">Phosphoprotein</keyword>
<accession>Q2W3Y6</accession>
<sequence>MPLKVIVADDSIITVKKLLVLIEGLGHQVVATAATGREAIEAYREHRPDLMTMDISMPDMDGMEATAAIVAEFPDARIVMVTALGQERMVIESLEAGAKGYVLKPVRIEKLSDMIAKVMERTT</sequence>
<gene>
    <name evidence="3" type="ordered locus">amb2635</name>
</gene>
<protein>
    <submittedName>
        <fullName evidence="3">FOG: CheY-like receiver</fullName>
    </submittedName>
</protein>
<keyword evidence="4" id="KW-1185">Reference proteome</keyword>
<feature type="modified residue" description="4-aspartylphosphate" evidence="1">
    <location>
        <position position="54"/>
    </location>
</feature>
<dbReference type="SUPFAM" id="SSF52172">
    <property type="entry name" value="CheY-like"/>
    <property type="match status" value="1"/>
</dbReference>
<dbReference type="PANTHER" id="PTHR43228">
    <property type="entry name" value="TWO-COMPONENT RESPONSE REGULATOR"/>
    <property type="match status" value="1"/>
</dbReference>
<proteinExistence type="predicted"/>
<dbReference type="PANTHER" id="PTHR43228:SF1">
    <property type="entry name" value="TWO-COMPONENT RESPONSE REGULATOR ARR22"/>
    <property type="match status" value="1"/>
</dbReference>
<dbReference type="HOGENOM" id="CLU_000445_69_15_5"/>
<evidence type="ECO:0000259" key="2">
    <source>
        <dbReference type="PROSITE" id="PS50110"/>
    </source>
</evidence>
<dbReference type="RefSeq" id="WP_011385015.1">
    <property type="nucleotide sequence ID" value="NC_007626.1"/>
</dbReference>
<evidence type="ECO:0000256" key="1">
    <source>
        <dbReference type="PROSITE-ProRule" id="PRU00169"/>
    </source>
</evidence>
<dbReference type="InterPro" id="IPR011006">
    <property type="entry name" value="CheY-like_superfamily"/>
</dbReference>
<dbReference type="EMBL" id="AP007255">
    <property type="protein sequence ID" value="BAE51439.1"/>
    <property type="molecule type" value="Genomic_DNA"/>
</dbReference>
<dbReference type="Gene3D" id="3.40.50.2300">
    <property type="match status" value="1"/>
</dbReference>
<organism evidence="3 4">
    <name type="scientific">Paramagnetospirillum magneticum (strain ATCC 700264 / AMB-1)</name>
    <name type="common">Magnetospirillum magneticum</name>
    <dbReference type="NCBI Taxonomy" id="342108"/>
    <lineage>
        <taxon>Bacteria</taxon>
        <taxon>Pseudomonadati</taxon>
        <taxon>Pseudomonadota</taxon>
        <taxon>Alphaproteobacteria</taxon>
        <taxon>Rhodospirillales</taxon>
        <taxon>Magnetospirillaceae</taxon>
        <taxon>Paramagnetospirillum</taxon>
    </lineage>
</organism>
<dbReference type="GO" id="GO:0000160">
    <property type="term" value="P:phosphorelay signal transduction system"/>
    <property type="evidence" value="ECO:0007669"/>
    <property type="project" value="InterPro"/>
</dbReference>
<name>Q2W3Y6_PARM1</name>
<dbReference type="STRING" id="342108.amb2635"/>
<reference evidence="3 4" key="1">
    <citation type="journal article" date="2005" name="DNA Res.">
        <title>Complete genome sequence of the facultative anaerobic magnetotactic bacterium Magnetospirillum sp. strain AMB-1.</title>
        <authorList>
            <person name="Matsunaga T."/>
            <person name="Okamura Y."/>
            <person name="Fukuda Y."/>
            <person name="Wahyudi A.T."/>
            <person name="Murase Y."/>
            <person name="Takeyama H."/>
        </authorList>
    </citation>
    <scope>NUCLEOTIDE SEQUENCE [LARGE SCALE GENOMIC DNA]</scope>
    <source>
        <strain evidence="4">ATCC 700264 / AMB-1</strain>
    </source>
</reference>
<dbReference type="Pfam" id="PF00072">
    <property type="entry name" value="Response_reg"/>
    <property type="match status" value="1"/>
</dbReference>
<evidence type="ECO:0000313" key="4">
    <source>
        <dbReference type="Proteomes" id="UP000007058"/>
    </source>
</evidence>